<dbReference type="PANTHER" id="PTHR33695">
    <property type="entry name" value="LIPOPROTEIN SIGNAL PEPTIDASE"/>
    <property type="match status" value="1"/>
</dbReference>
<gene>
    <name evidence="9" type="primary">lspA</name>
    <name evidence="13" type="ORF">DA73_0222565</name>
    <name evidence="12" type="ORF">DA73_0400018365</name>
</gene>
<evidence type="ECO:0000313" key="12">
    <source>
        <dbReference type="EMBL" id="KAF3887234.1"/>
    </source>
</evidence>
<proteinExistence type="inferred from homology"/>
<evidence type="ECO:0000256" key="1">
    <source>
        <dbReference type="ARBA" id="ARBA00006139"/>
    </source>
</evidence>
<feature type="transmembrane region" description="Helical" evidence="9">
    <location>
        <begin position="7"/>
        <end position="26"/>
    </location>
</feature>
<evidence type="ECO:0000256" key="6">
    <source>
        <dbReference type="ARBA" id="ARBA00022801"/>
    </source>
</evidence>
<evidence type="ECO:0000256" key="8">
    <source>
        <dbReference type="ARBA" id="ARBA00023136"/>
    </source>
</evidence>
<organism evidence="13">
    <name type="scientific">Tolypothrix bouteillei VB521301</name>
    <dbReference type="NCBI Taxonomy" id="1479485"/>
    <lineage>
        <taxon>Bacteria</taxon>
        <taxon>Bacillati</taxon>
        <taxon>Cyanobacteriota</taxon>
        <taxon>Cyanophyceae</taxon>
        <taxon>Nostocales</taxon>
        <taxon>Tolypothrichaceae</taxon>
        <taxon>Tolypothrix</taxon>
    </lineage>
</organism>
<comment type="subcellular location">
    <subcellularLocation>
        <location evidence="9">Cell membrane</location>
        <topology evidence="9">Multi-pass membrane protein</topology>
    </subcellularLocation>
</comment>
<comment type="catalytic activity">
    <reaction evidence="9 10">
        <text>Release of signal peptides from bacterial membrane prolipoproteins. Hydrolyzes -Xaa-Yaa-Zaa-|-(S,diacylglyceryl)Cys-, in which Xaa is hydrophobic (preferably Leu), and Yaa (Ala or Ser) and Zaa (Gly or Ala) have small, neutral side chains.</text>
        <dbReference type="EC" id="3.4.23.36"/>
    </reaction>
</comment>
<dbReference type="GO" id="GO:0004190">
    <property type="term" value="F:aspartic-type endopeptidase activity"/>
    <property type="evidence" value="ECO:0007669"/>
    <property type="project" value="UniProtKB-UniRule"/>
</dbReference>
<dbReference type="RefSeq" id="WP_038089143.1">
    <property type="nucleotide sequence ID" value="NZ_JHEG04000001.1"/>
</dbReference>
<dbReference type="UniPathway" id="UPA00665"/>
<feature type="transmembrane region" description="Helical" evidence="9">
    <location>
        <begin position="38"/>
        <end position="58"/>
    </location>
</feature>
<evidence type="ECO:0000256" key="11">
    <source>
        <dbReference type="RuleBase" id="RU004181"/>
    </source>
</evidence>
<evidence type="ECO:0000313" key="13">
    <source>
        <dbReference type="EMBL" id="KIE11179.1"/>
    </source>
</evidence>
<dbReference type="EMBL" id="JHEG04000001">
    <property type="protein sequence ID" value="KAF3887234.1"/>
    <property type="molecule type" value="Genomic_DNA"/>
</dbReference>
<dbReference type="PRINTS" id="PR00781">
    <property type="entry name" value="LIPOSIGPTASE"/>
</dbReference>
<evidence type="ECO:0000256" key="10">
    <source>
        <dbReference type="RuleBase" id="RU000594"/>
    </source>
</evidence>
<dbReference type="PROSITE" id="PS00855">
    <property type="entry name" value="SPASE_II"/>
    <property type="match status" value="1"/>
</dbReference>
<keyword evidence="14" id="KW-1185">Reference proteome</keyword>
<evidence type="ECO:0000256" key="7">
    <source>
        <dbReference type="ARBA" id="ARBA00022989"/>
    </source>
</evidence>
<dbReference type="EMBL" id="JHEG02000048">
    <property type="protein sequence ID" value="KIE11179.1"/>
    <property type="molecule type" value="Genomic_DNA"/>
</dbReference>
<dbReference type="AlphaFoldDB" id="A0A0C1R0Q4"/>
<evidence type="ECO:0000256" key="9">
    <source>
        <dbReference type="HAMAP-Rule" id="MF_00161"/>
    </source>
</evidence>
<protein>
    <recommendedName>
        <fullName evidence="9">Lipoprotein signal peptidase</fullName>
        <ecNumber evidence="9">3.4.23.36</ecNumber>
    </recommendedName>
    <alternativeName>
        <fullName evidence="9">Prolipoprotein signal peptidase</fullName>
    </alternativeName>
    <alternativeName>
        <fullName evidence="9">Signal peptidase II</fullName>
        <shortName evidence="9">SPase II</shortName>
    </alternativeName>
</protein>
<dbReference type="PANTHER" id="PTHR33695:SF1">
    <property type="entry name" value="LIPOPROTEIN SIGNAL PEPTIDASE"/>
    <property type="match status" value="1"/>
</dbReference>
<dbReference type="GO" id="GO:0006508">
    <property type="term" value="P:proteolysis"/>
    <property type="evidence" value="ECO:0007669"/>
    <property type="project" value="UniProtKB-KW"/>
</dbReference>
<name>A0A0C1R0Q4_9CYAN</name>
<evidence type="ECO:0000256" key="2">
    <source>
        <dbReference type="ARBA" id="ARBA00022475"/>
    </source>
</evidence>
<comment type="similarity">
    <text evidence="1 9 11">Belongs to the peptidase A8 family.</text>
</comment>
<keyword evidence="7 9" id="KW-1133">Transmembrane helix</keyword>
<evidence type="ECO:0000256" key="3">
    <source>
        <dbReference type="ARBA" id="ARBA00022670"/>
    </source>
</evidence>
<dbReference type="STRING" id="1479485.DA73_0222565"/>
<keyword evidence="5 9" id="KW-0064">Aspartyl protease</keyword>
<keyword evidence="13" id="KW-0449">Lipoprotein</keyword>
<comment type="pathway">
    <text evidence="9">Protein modification; lipoprotein biosynthesis (signal peptide cleavage).</text>
</comment>
<dbReference type="Pfam" id="PF01252">
    <property type="entry name" value="Peptidase_A8"/>
    <property type="match status" value="1"/>
</dbReference>
<comment type="caution">
    <text evidence="13">The sequence shown here is derived from an EMBL/GenBank/DDBJ whole genome shotgun (WGS) entry which is preliminary data.</text>
</comment>
<keyword evidence="2 9" id="KW-1003">Cell membrane</keyword>
<accession>A0A0C1R0Q4</accession>
<dbReference type="NCBIfam" id="TIGR00077">
    <property type="entry name" value="lspA"/>
    <property type="match status" value="1"/>
</dbReference>
<keyword evidence="4 9" id="KW-0812">Transmembrane</keyword>
<dbReference type="HAMAP" id="MF_00161">
    <property type="entry name" value="LspA"/>
    <property type="match status" value="1"/>
</dbReference>
<dbReference type="EC" id="3.4.23.36" evidence="9"/>
<dbReference type="InterPro" id="IPR001872">
    <property type="entry name" value="Peptidase_A8"/>
</dbReference>
<keyword evidence="3 9" id="KW-0645">Protease</keyword>
<sequence length="156" mass="17505">MRIKNNLFWVAAVVAFCLDQLTKYWIVQTFNLGQTQALLPGIFHFTYVTNTGAAFSLFSGKVEWLRWLSLGVSLVLIAMAWFGPVLHFWDQLGYGLILGGAIGNGIDRFIHGYVVDFLDVRLINFAVFNLADVFINIGIACLLISTFQKTPTSNHK</sequence>
<keyword evidence="8 9" id="KW-0472">Membrane</keyword>
<reference evidence="13" key="1">
    <citation type="journal article" date="2015" name="Genome Announc.">
        <title>Draft Genome Sequence of Tolypothrix boutellei Strain VB521301.</title>
        <authorList>
            <person name="Chandrababunaidu M.M."/>
            <person name="Singh D."/>
            <person name="Sen D."/>
            <person name="Bhan S."/>
            <person name="Das S."/>
            <person name="Gupta A."/>
            <person name="Adhikary S.P."/>
            <person name="Tripathy S."/>
        </authorList>
    </citation>
    <scope>NUCLEOTIDE SEQUENCE</scope>
    <source>
        <strain evidence="13">VB521301</strain>
    </source>
</reference>
<evidence type="ECO:0000256" key="5">
    <source>
        <dbReference type="ARBA" id="ARBA00022750"/>
    </source>
</evidence>
<dbReference type="Proteomes" id="UP000029738">
    <property type="component" value="Unassembled WGS sequence"/>
</dbReference>
<feature type="transmembrane region" description="Helical" evidence="9">
    <location>
        <begin position="122"/>
        <end position="147"/>
    </location>
</feature>
<feature type="active site" evidence="9">
    <location>
        <position position="132"/>
    </location>
</feature>
<reference evidence="12" key="2">
    <citation type="submission" date="2019-11" db="EMBL/GenBank/DDBJ databases">
        <title>Improved Assembly of Tolypothrix boutellei genome.</title>
        <authorList>
            <person name="Sarangi A.N."/>
            <person name="Mukherjee M."/>
            <person name="Ghosh S."/>
            <person name="Singh D."/>
            <person name="Das A."/>
            <person name="Kant S."/>
            <person name="Prusty A."/>
            <person name="Tripathy S."/>
        </authorList>
    </citation>
    <scope>NUCLEOTIDE SEQUENCE</scope>
    <source>
        <strain evidence="12">VB521301</strain>
    </source>
</reference>
<feature type="active site" evidence="9">
    <location>
        <position position="116"/>
    </location>
</feature>
<dbReference type="OrthoDB" id="9810259at2"/>
<dbReference type="GO" id="GO:0005886">
    <property type="term" value="C:plasma membrane"/>
    <property type="evidence" value="ECO:0007669"/>
    <property type="project" value="UniProtKB-SubCell"/>
</dbReference>
<evidence type="ECO:0000256" key="4">
    <source>
        <dbReference type="ARBA" id="ARBA00022692"/>
    </source>
</evidence>
<evidence type="ECO:0000313" key="14">
    <source>
        <dbReference type="Proteomes" id="UP000029738"/>
    </source>
</evidence>
<comment type="function">
    <text evidence="9 10">This protein specifically catalyzes the removal of signal peptides from prolipoproteins.</text>
</comment>
<feature type="transmembrane region" description="Helical" evidence="9">
    <location>
        <begin position="65"/>
        <end position="86"/>
    </location>
</feature>
<keyword evidence="6 9" id="KW-0378">Hydrolase</keyword>